<organism evidence="2 3">
    <name type="scientific">Hyella patelloides LEGE 07179</name>
    <dbReference type="NCBI Taxonomy" id="945734"/>
    <lineage>
        <taxon>Bacteria</taxon>
        <taxon>Bacillati</taxon>
        <taxon>Cyanobacteriota</taxon>
        <taxon>Cyanophyceae</taxon>
        <taxon>Pleurocapsales</taxon>
        <taxon>Hyellaceae</taxon>
        <taxon>Hyella</taxon>
    </lineage>
</organism>
<evidence type="ECO:0000313" key="3">
    <source>
        <dbReference type="Proteomes" id="UP000320055"/>
    </source>
</evidence>
<dbReference type="EMBL" id="CAACVJ010000068">
    <property type="protein sequence ID" value="VEP12664.1"/>
    <property type="molecule type" value="Genomic_DNA"/>
</dbReference>
<reference evidence="2 3" key="1">
    <citation type="submission" date="2019-01" db="EMBL/GenBank/DDBJ databases">
        <authorList>
            <person name="Brito A."/>
        </authorList>
    </citation>
    <scope>NUCLEOTIDE SEQUENCE [LARGE SCALE GENOMIC DNA]</scope>
    <source>
        <strain evidence="2">1</strain>
    </source>
</reference>
<feature type="region of interest" description="Disordered" evidence="1">
    <location>
        <begin position="58"/>
        <end position="80"/>
    </location>
</feature>
<protein>
    <submittedName>
        <fullName evidence="2">Uncharacterized protein</fullName>
    </submittedName>
</protein>
<gene>
    <name evidence="2" type="ORF">H1P_160003</name>
</gene>
<accession>A0A563VMI1</accession>
<feature type="region of interest" description="Disordered" evidence="1">
    <location>
        <begin position="1"/>
        <end position="24"/>
    </location>
</feature>
<dbReference type="AlphaFoldDB" id="A0A563VMI1"/>
<proteinExistence type="predicted"/>
<keyword evidence="3" id="KW-1185">Reference proteome</keyword>
<dbReference type="Proteomes" id="UP000320055">
    <property type="component" value="Unassembled WGS sequence"/>
</dbReference>
<name>A0A563VMI1_9CYAN</name>
<sequence length="80" mass="9406">MGYPKMNTEKKARKTVAKSHQQEEHIEQNLLIRSQAEIKQTSSQKIELEARKLMVEQQQETEHLKATMLSRSKAEIDERK</sequence>
<evidence type="ECO:0000256" key="1">
    <source>
        <dbReference type="SAM" id="MobiDB-lite"/>
    </source>
</evidence>
<evidence type="ECO:0000313" key="2">
    <source>
        <dbReference type="EMBL" id="VEP12664.1"/>
    </source>
</evidence>